<feature type="transmembrane region" description="Helical" evidence="3">
    <location>
        <begin position="29"/>
        <end position="51"/>
    </location>
</feature>
<keyword evidence="3" id="KW-0472">Membrane</keyword>
<geneLocation type="plasmid" evidence="4 5">
    <name>unnamed1</name>
</geneLocation>
<name>A0ABX8TMA4_9CAUL</name>
<feature type="region of interest" description="Disordered" evidence="2">
    <location>
        <begin position="141"/>
        <end position="238"/>
    </location>
</feature>
<dbReference type="Proteomes" id="UP000824334">
    <property type="component" value="Plasmid unnamed1"/>
</dbReference>
<protein>
    <recommendedName>
        <fullName evidence="6">Conjugal transfer protein TraB</fullName>
    </recommendedName>
</protein>
<gene>
    <name evidence="4" type="ORF">KWG56_18595</name>
</gene>
<dbReference type="GeneID" id="94377307"/>
<evidence type="ECO:0000313" key="4">
    <source>
        <dbReference type="EMBL" id="QYC12371.1"/>
    </source>
</evidence>
<evidence type="ECO:0000256" key="1">
    <source>
        <dbReference type="SAM" id="Coils"/>
    </source>
</evidence>
<accession>A0ABX8TMA4</accession>
<organism evidence="4 5">
    <name type="scientific">Brevundimonas nasdae</name>
    <dbReference type="NCBI Taxonomy" id="172043"/>
    <lineage>
        <taxon>Bacteria</taxon>
        <taxon>Pseudomonadati</taxon>
        <taxon>Pseudomonadota</taxon>
        <taxon>Alphaproteobacteria</taxon>
        <taxon>Caulobacterales</taxon>
        <taxon>Caulobacteraceae</taxon>
        <taxon>Brevundimonas</taxon>
    </lineage>
</organism>
<evidence type="ECO:0000313" key="5">
    <source>
        <dbReference type="Proteomes" id="UP000824334"/>
    </source>
</evidence>
<keyword evidence="5" id="KW-1185">Reference proteome</keyword>
<dbReference type="InterPro" id="IPR005498">
    <property type="entry name" value="T4SS_VirB10/TraB/TrbI"/>
</dbReference>
<proteinExistence type="predicted"/>
<evidence type="ECO:0000256" key="2">
    <source>
        <dbReference type="SAM" id="MobiDB-lite"/>
    </source>
</evidence>
<reference evidence="4 5" key="1">
    <citation type="submission" date="2021-07" db="EMBL/GenBank/DDBJ databases">
        <title>Isolation and characterization of bacteria from a gold mining with a capacity of golden bioaccumulation.</title>
        <authorList>
            <person name="Yang X.J."/>
        </authorList>
    </citation>
    <scope>NUCLEOTIDE SEQUENCE [LARGE SCALE GENOMIC DNA]</scope>
    <source>
        <strain evidence="4 5">Au29</strain>
        <plasmid evidence="4 5">unnamed1</plasmid>
    </source>
</reference>
<keyword evidence="4" id="KW-0614">Plasmid</keyword>
<dbReference type="CDD" id="cd16430">
    <property type="entry name" value="TraB"/>
    <property type="match status" value="1"/>
</dbReference>
<feature type="compositionally biased region" description="Gly residues" evidence="2">
    <location>
        <begin position="162"/>
        <end position="186"/>
    </location>
</feature>
<dbReference type="EMBL" id="CP080035">
    <property type="protein sequence ID" value="QYC12371.1"/>
    <property type="molecule type" value="Genomic_DNA"/>
</dbReference>
<keyword evidence="1" id="KW-0175">Coiled coil</keyword>
<feature type="coiled-coil region" evidence="1">
    <location>
        <begin position="79"/>
        <end position="138"/>
    </location>
</feature>
<keyword evidence="3" id="KW-0812">Transmembrane</keyword>
<dbReference type="RefSeq" id="WP_219373696.1">
    <property type="nucleotide sequence ID" value="NZ_CP080035.1"/>
</dbReference>
<evidence type="ECO:0008006" key="6">
    <source>
        <dbReference type="Google" id="ProtNLM"/>
    </source>
</evidence>
<dbReference type="Pfam" id="PF03743">
    <property type="entry name" value="TrbI"/>
    <property type="match status" value="1"/>
</dbReference>
<sequence length="462" mass="47744">MSEDMELPGAEDTEEILGDGNAKAKQRKLIVGGVLVAGVLALTGTVAWNMFADPTERPADEETSAKILTTARVATGSGQKRGEAAAEELKVKVEQLDAQISEVNQERGVLSMENERLKAELEADRANALRTIAVLERNGAGTPAPIAQQGQSGPPQLMVAGEGTGPRGGPDPFGGAAGGPRGGGYNGEEARPRRALNTVRMGEGGGSTPASTRSSNDREGGTSGAGGNSQFMSPAGQVFDSRNYVPPNAYAPARVLVGVDAQTGVTTNSDPKPVLFRLTGPAVHVGANGRYQTTDLTGCMVNGAAYGELSSEKVYIRLQRITCPAGEGRFSVATVEGYASHRGKAGVRGNVITREGGLTSRAFVAGTLSGLGNSLSQYTNSLNRNIGIGEGGILSSPQLNPGDLAAGSLGSGVGGAAGVLSDYFVKRAEQYQPVIEMPTGIEVELVLLTGFQLERPAPARRR</sequence>
<evidence type="ECO:0000256" key="3">
    <source>
        <dbReference type="SAM" id="Phobius"/>
    </source>
</evidence>
<keyword evidence="3" id="KW-1133">Transmembrane helix</keyword>